<dbReference type="Proteomes" id="UP001530315">
    <property type="component" value="Unassembled WGS sequence"/>
</dbReference>
<dbReference type="AlphaFoldDB" id="A0ABD3QQ42"/>
<reference evidence="3 4" key="1">
    <citation type="submission" date="2024-10" db="EMBL/GenBank/DDBJ databases">
        <title>Updated reference genomes for cyclostephanoid diatoms.</title>
        <authorList>
            <person name="Roberts W.R."/>
            <person name="Alverson A.J."/>
        </authorList>
    </citation>
    <scope>NUCLEOTIDE SEQUENCE [LARGE SCALE GENOMIC DNA]</scope>
    <source>
        <strain evidence="3 4">AJA276-08</strain>
    </source>
</reference>
<dbReference type="PANTHER" id="PTHR46211:SF1">
    <property type="entry name" value="GLYCEROPHOSPHODIESTER PHOSPHODIESTERASE, CYTOPLASMIC"/>
    <property type="match status" value="1"/>
</dbReference>
<gene>
    <name evidence="3" type="ORF">ACHAW5_001139</name>
</gene>
<dbReference type="Pfam" id="PF03009">
    <property type="entry name" value="GDPD"/>
    <property type="match status" value="1"/>
</dbReference>
<feature type="domain" description="GP-PDE" evidence="2">
    <location>
        <begin position="108"/>
        <end position="402"/>
    </location>
</feature>
<feature type="signal peptide" evidence="1">
    <location>
        <begin position="1"/>
        <end position="25"/>
    </location>
</feature>
<dbReference type="PANTHER" id="PTHR46211">
    <property type="entry name" value="GLYCEROPHOSPHORYL DIESTER PHOSPHODIESTERASE"/>
    <property type="match status" value="1"/>
</dbReference>
<evidence type="ECO:0000313" key="3">
    <source>
        <dbReference type="EMBL" id="KAL3802418.1"/>
    </source>
</evidence>
<evidence type="ECO:0000259" key="2">
    <source>
        <dbReference type="PROSITE" id="PS51704"/>
    </source>
</evidence>
<evidence type="ECO:0000256" key="1">
    <source>
        <dbReference type="SAM" id="SignalP"/>
    </source>
</evidence>
<sequence>MRTPVNLSTFFLTIVGLWLWTITVAFQLQHEAATSNMKFMRNNKLYSSETDDDDDPMVAWAPERKNDIFSREIYERQRGDFEAEQSYGGRSLASTLNVTRVQWKPKRIEIIGHRGSPYTALENTARSFIDAAQAGADGAELDVFLLKCGTLVVFHGTGGDENPGLLKSYCGVPGSIAASLLCLLSHLASLYACCSLDYTAEEAKRLLTFDKSFEEFVCGPDKITHPGDPLHYCFVHTLEEVLVTLRDHPRVSSNFTIKIELKGPNTAGPVVELVHRLNMSRRCSYSSFDHARIAEVRMLDEDAITGALFDRLPSDFAQRAVAVGASEVHLKYDTCTYDAIQAAHRAGLKTMAWFRGPRGMKQDYFEKYLDVGNEDEAMYRTVLSSGVGSMCVNRPDVMVKALAEARFESIQSPEQ</sequence>
<comment type="caution">
    <text evidence="3">The sequence shown here is derived from an EMBL/GenBank/DDBJ whole genome shotgun (WGS) entry which is preliminary data.</text>
</comment>
<organism evidence="3 4">
    <name type="scientific">Stephanodiscus triporus</name>
    <dbReference type="NCBI Taxonomy" id="2934178"/>
    <lineage>
        <taxon>Eukaryota</taxon>
        <taxon>Sar</taxon>
        <taxon>Stramenopiles</taxon>
        <taxon>Ochrophyta</taxon>
        <taxon>Bacillariophyta</taxon>
        <taxon>Coscinodiscophyceae</taxon>
        <taxon>Thalassiosirophycidae</taxon>
        <taxon>Stephanodiscales</taxon>
        <taxon>Stephanodiscaceae</taxon>
        <taxon>Stephanodiscus</taxon>
    </lineage>
</organism>
<dbReference type="InterPro" id="IPR017946">
    <property type="entry name" value="PLC-like_Pdiesterase_TIM-brl"/>
</dbReference>
<dbReference type="InterPro" id="IPR030395">
    <property type="entry name" value="GP_PDE_dom"/>
</dbReference>
<dbReference type="PROSITE" id="PS51704">
    <property type="entry name" value="GP_PDE"/>
    <property type="match status" value="1"/>
</dbReference>
<feature type="chain" id="PRO_5044851036" description="GP-PDE domain-containing protein" evidence="1">
    <location>
        <begin position="26"/>
        <end position="415"/>
    </location>
</feature>
<dbReference type="Gene3D" id="3.20.20.190">
    <property type="entry name" value="Phosphatidylinositol (PI) phosphodiesterase"/>
    <property type="match status" value="1"/>
</dbReference>
<name>A0ABD3QQ42_9STRA</name>
<accession>A0ABD3QQ42</accession>
<evidence type="ECO:0000313" key="4">
    <source>
        <dbReference type="Proteomes" id="UP001530315"/>
    </source>
</evidence>
<dbReference type="EMBL" id="JALLAZ020000147">
    <property type="protein sequence ID" value="KAL3802418.1"/>
    <property type="molecule type" value="Genomic_DNA"/>
</dbReference>
<dbReference type="SUPFAM" id="SSF51695">
    <property type="entry name" value="PLC-like phosphodiesterases"/>
    <property type="match status" value="1"/>
</dbReference>
<proteinExistence type="predicted"/>
<protein>
    <recommendedName>
        <fullName evidence="2">GP-PDE domain-containing protein</fullName>
    </recommendedName>
</protein>
<keyword evidence="1" id="KW-0732">Signal</keyword>
<keyword evidence="4" id="KW-1185">Reference proteome</keyword>